<name>A0AAP0JUK6_9MAGN</name>
<feature type="region of interest" description="Disordered" evidence="1">
    <location>
        <begin position="72"/>
        <end position="105"/>
    </location>
</feature>
<dbReference type="EMBL" id="JBBNAG010000004">
    <property type="protein sequence ID" value="KAK9139728.1"/>
    <property type="molecule type" value="Genomic_DNA"/>
</dbReference>
<dbReference type="Proteomes" id="UP001419268">
    <property type="component" value="Unassembled WGS sequence"/>
</dbReference>
<protein>
    <submittedName>
        <fullName evidence="2">Uncharacterized protein</fullName>
    </submittedName>
</protein>
<dbReference type="AlphaFoldDB" id="A0AAP0JUK6"/>
<gene>
    <name evidence="2" type="ORF">Scep_009409</name>
</gene>
<reference evidence="2 3" key="1">
    <citation type="submission" date="2024-01" db="EMBL/GenBank/DDBJ databases">
        <title>Genome assemblies of Stephania.</title>
        <authorList>
            <person name="Yang L."/>
        </authorList>
    </citation>
    <scope>NUCLEOTIDE SEQUENCE [LARGE SCALE GENOMIC DNA]</scope>
    <source>
        <strain evidence="2">JXDWG</strain>
        <tissue evidence="2">Leaf</tissue>
    </source>
</reference>
<evidence type="ECO:0000313" key="2">
    <source>
        <dbReference type="EMBL" id="KAK9139728.1"/>
    </source>
</evidence>
<evidence type="ECO:0000313" key="3">
    <source>
        <dbReference type="Proteomes" id="UP001419268"/>
    </source>
</evidence>
<sequence>MQRSEPWRGRWRIGLRSAVDQRSAAPAATRFHIEKPARRERKRATAARWRETAEWPGADGTHTATVRKLMRGRRGVGKRQRAALARRRCDGGAMARARGGARSESARHWQRRGEWREQLRWRVVGRRSSTRVRFDEVDDAMKGYVDDDNSRRILSTLGRMMKSKN</sequence>
<feature type="compositionally biased region" description="Low complexity" evidence="1">
    <location>
        <begin position="91"/>
        <end position="103"/>
    </location>
</feature>
<keyword evidence="3" id="KW-1185">Reference proteome</keyword>
<proteinExistence type="predicted"/>
<organism evidence="2 3">
    <name type="scientific">Stephania cephalantha</name>
    <dbReference type="NCBI Taxonomy" id="152367"/>
    <lineage>
        <taxon>Eukaryota</taxon>
        <taxon>Viridiplantae</taxon>
        <taxon>Streptophyta</taxon>
        <taxon>Embryophyta</taxon>
        <taxon>Tracheophyta</taxon>
        <taxon>Spermatophyta</taxon>
        <taxon>Magnoliopsida</taxon>
        <taxon>Ranunculales</taxon>
        <taxon>Menispermaceae</taxon>
        <taxon>Menispermoideae</taxon>
        <taxon>Cissampelideae</taxon>
        <taxon>Stephania</taxon>
    </lineage>
</organism>
<feature type="compositionally biased region" description="Basic residues" evidence="1">
    <location>
        <begin position="72"/>
        <end position="86"/>
    </location>
</feature>
<comment type="caution">
    <text evidence="2">The sequence shown here is derived from an EMBL/GenBank/DDBJ whole genome shotgun (WGS) entry which is preliminary data.</text>
</comment>
<evidence type="ECO:0000256" key="1">
    <source>
        <dbReference type="SAM" id="MobiDB-lite"/>
    </source>
</evidence>
<accession>A0AAP0JUK6</accession>